<keyword evidence="5" id="KW-1185">Reference proteome</keyword>
<dbReference type="EMBL" id="CP036343">
    <property type="protein sequence ID" value="QDT91867.1"/>
    <property type="molecule type" value="Genomic_DNA"/>
</dbReference>
<evidence type="ECO:0000313" key="5">
    <source>
        <dbReference type="Proteomes" id="UP000316855"/>
    </source>
</evidence>
<gene>
    <name evidence="4" type="primary">pleD_2</name>
    <name evidence="4" type="ORF">Pan161_35310</name>
</gene>
<dbReference type="PROSITE" id="PS50110">
    <property type="entry name" value="RESPONSE_REGULATORY"/>
    <property type="match status" value="1"/>
</dbReference>
<dbReference type="PANTHER" id="PTHR44591">
    <property type="entry name" value="STRESS RESPONSE REGULATOR PROTEIN 1"/>
    <property type="match status" value="1"/>
</dbReference>
<evidence type="ECO:0000256" key="1">
    <source>
        <dbReference type="ARBA" id="ARBA00022553"/>
    </source>
</evidence>
<proteinExistence type="predicted"/>
<dbReference type="AlphaFoldDB" id="A0A517VG00"/>
<dbReference type="KEGG" id="gax:Pan161_35310"/>
<sequence>MQRRKRILLVDDDSDILRATSLRLTVAGFETSTALNGMQAVANATEDQPTAIVMDVRMPQKDGLTALDELKQKSDTHQIPVVMLSASLVDREKALDAGASYFLSKPYEGCELIEAVNAAIDQAECDELPGSISATPDMKVKYRYDR</sequence>
<evidence type="ECO:0000259" key="3">
    <source>
        <dbReference type="PROSITE" id="PS50110"/>
    </source>
</evidence>
<dbReference type="OrthoDB" id="282973at2"/>
<dbReference type="Gene3D" id="3.40.50.2300">
    <property type="match status" value="1"/>
</dbReference>
<keyword evidence="1 2" id="KW-0597">Phosphoprotein</keyword>
<protein>
    <submittedName>
        <fullName evidence="4">Response regulator PleD</fullName>
    </submittedName>
</protein>
<organism evidence="4 5">
    <name type="scientific">Gimesia algae</name>
    <dbReference type="NCBI Taxonomy" id="2527971"/>
    <lineage>
        <taxon>Bacteria</taxon>
        <taxon>Pseudomonadati</taxon>
        <taxon>Planctomycetota</taxon>
        <taxon>Planctomycetia</taxon>
        <taxon>Planctomycetales</taxon>
        <taxon>Planctomycetaceae</taxon>
        <taxon>Gimesia</taxon>
    </lineage>
</organism>
<dbReference type="InterPro" id="IPR011006">
    <property type="entry name" value="CheY-like_superfamily"/>
</dbReference>
<reference evidence="4 5" key="1">
    <citation type="submission" date="2019-02" db="EMBL/GenBank/DDBJ databases">
        <title>Deep-cultivation of Planctomycetes and their phenomic and genomic characterization uncovers novel biology.</title>
        <authorList>
            <person name="Wiegand S."/>
            <person name="Jogler M."/>
            <person name="Boedeker C."/>
            <person name="Pinto D."/>
            <person name="Vollmers J."/>
            <person name="Rivas-Marin E."/>
            <person name="Kohn T."/>
            <person name="Peeters S.H."/>
            <person name="Heuer A."/>
            <person name="Rast P."/>
            <person name="Oberbeckmann S."/>
            <person name="Bunk B."/>
            <person name="Jeske O."/>
            <person name="Meyerdierks A."/>
            <person name="Storesund J.E."/>
            <person name="Kallscheuer N."/>
            <person name="Luecker S."/>
            <person name="Lage O.M."/>
            <person name="Pohl T."/>
            <person name="Merkel B.J."/>
            <person name="Hornburger P."/>
            <person name="Mueller R.-W."/>
            <person name="Bruemmer F."/>
            <person name="Labrenz M."/>
            <person name="Spormann A.M."/>
            <person name="Op den Camp H."/>
            <person name="Overmann J."/>
            <person name="Amann R."/>
            <person name="Jetten M.S.M."/>
            <person name="Mascher T."/>
            <person name="Medema M.H."/>
            <person name="Devos D.P."/>
            <person name="Kaster A.-K."/>
            <person name="Ovreas L."/>
            <person name="Rohde M."/>
            <person name="Galperin M.Y."/>
            <person name="Jogler C."/>
        </authorList>
    </citation>
    <scope>NUCLEOTIDE SEQUENCE [LARGE SCALE GENOMIC DNA]</scope>
    <source>
        <strain evidence="4 5">Pan161</strain>
    </source>
</reference>
<dbReference type="SMART" id="SM00448">
    <property type="entry name" value="REC"/>
    <property type="match status" value="1"/>
</dbReference>
<name>A0A517VG00_9PLAN</name>
<dbReference type="RefSeq" id="WP_145229064.1">
    <property type="nucleotide sequence ID" value="NZ_CP036343.1"/>
</dbReference>
<feature type="domain" description="Response regulatory" evidence="3">
    <location>
        <begin position="6"/>
        <end position="120"/>
    </location>
</feature>
<dbReference type="PANTHER" id="PTHR44591:SF23">
    <property type="entry name" value="CHEY SUBFAMILY"/>
    <property type="match status" value="1"/>
</dbReference>
<accession>A0A517VG00</accession>
<evidence type="ECO:0000256" key="2">
    <source>
        <dbReference type="PROSITE-ProRule" id="PRU00169"/>
    </source>
</evidence>
<dbReference type="SUPFAM" id="SSF52172">
    <property type="entry name" value="CheY-like"/>
    <property type="match status" value="1"/>
</dbReference>
<dbReference type="GO" id="GO:0000160">
    <property type="term" value="P:phosphorelay signal transduction system"/>
    <property type="evidence" value="ECO:0007669"/>
    <property type="project" value="InterPro"/>
</dbReference>
<dbReference type="InterPro" id="IPR001789">
    <property type="entry name" value="Sig_transdc_resp-reg_receiver"/>
</dbReference>
<dbReference type="Proteomes" id="UP000316855">
    <property type="component" value="Chromosome"/>
</dbReference>
<evidence type="ECO:0000313" key="4">
    <source>
        <dbReference type="EMBL" id="QDT91867.1"/>
    </source>
</evidence>
<feature type="modified residue" description="4-aspartylphosphate" evidence="2">
    <location>
        <position position="55"/>
    </location>
</feature>
<dbReference type="Pfam" id="PF00072">
    <property type="entry name" value="Response_reg"/>
    <property type="match status" value="1"/>
</dbReference>
<dbReference type="InterPro" id="IPR050595">
    <property type="entry name" value="Bact_response_regulator"/>
</dbReference>